<reference evidence="11 12" key="1">
    <citation type="submission" date="2018-12" db="EMBL/GenBank/DDBJ databases">
        <authorList>
            <person name="Lunina O.N."/>
            <person name="Grouzdev D.S."/>
            <person name="Gorlenko V.M."/>
            <person name="Savvichev A.S."/>
        </authorList>
    </citation>
    <scope>NUCLEOTIDE SEQUENCE [LARGE SCALE GENOMIC DNA]</scope>
    <source>
        <strain evidence="11 12">BrKhr-17</strain>
    </source>
</reference>
<dbReference type="PANTHER" id="PTHR30237:SF2">
    <property type="entry name" value="MUREIN TETRAPEPTIDE CARBOXYPEPTIDASE"/>
    <property type="match status" value="1"/>
</dbReference>
<accession>A0A432AV93</accession>
<comment type="similarity">
    <text evidence="1">Belongs to the peptidase S66 family.</text>
</comment>
<dbReference type="InterPro" id="IPR029062">
    <property type="entry name" value="Class_I_gatase-like"/>
</dbReference>
<evidence type="ECO:0000259" key="8">
    <source>
        <dbReference type="Pfam" id="PF17676"/>
    </source>
</evidence>
<evidence type="ECO:0000313" key="12">
    <source>
        <dbReference type="Proteomes" id="UP000279908"/>
    </source>
</evidence>
<dbReference type="RefSeq" id="WP_011889285.1">
    <property type="nucleotide sequence ID" value="NZ_CP041698.1"/>
</dbReference>
<dbReference type="Pfam" id="PF17676">
    <property type="entry name" value="Peptidase_S66C"/>
    <property type="match status" value="1"/>
</dbReference>
<evidence type="ECO:0000256" key="5">
    <source>
        <dbReference type="ARBA" id="ARBA00022825"/>
    </source>
</evidence>
<evidence type="ECO:0000313" key="10">
    <source>
        <dbReference type="EMBL" id="MWV54450.1"/>
    </source>
</evidence>
<evidence type="ECO:0000256" key="3">
    <source>
        <dbReference type="ARBA" id="ARBA00022670"/>
    </source>
</evidence>
<dbReference type="OMA" id="FGHAYPR"/>
<dbReference type="Gene3D" id="3.40.50.10740">
    <property type="entry name" value="Class I glutamine amidotransferase-like"/>
    <property type="match status" value="1"/>
</dbReference>
<reference evidence="9 13" key="2">
    <citation type="submission" date="2019-07" db="EMBL/GenBank/DDBJ databases">
        <title>Draft genome Sequence of Chlorobium phaeovibrioides sp. strain PhvTcv-s14, from the Phylum Chlorobi.</title>
        <authorList>
            <person name="Babenko V."/>
            <person name="Boldyreva D."/>
            <person name="Kanygina A."/>
            <person name="Selezneva O."/>
            <person name="Akopiyan T."/>
            <person name="Lunina O."/>
        </authorList>
    </citation>
    <scope>NUCLEOTIDE SEQUENCE [LARGE SCALE GENOMIC DNA]</scope>
    <source>
        <strain evidence="9 13">GrTcv12</strain>
    </source>
</reference>
<name>A0A432AV93_CHLPH</name>
<keyword evidence="14" id="KW-1185">Reference proteome</keyword>
<keyword evidence="5" id="KW-0720">Serine protease</keyword>
<dbReference type="InterPro" id="IPR040449">
    <property type="entry name" value="Peptidase_S66_N"/>
</dbReference>
<evidence type="ECO:0000313" key="9">
    <source>
        <dbReference type="EMBL" id="KAA6231690.1"/>
    </source>
</evidence>
<dbReference type="InterPro" id="IPR040921">
    <property type="entry name" value="Peptidase_S66C"/>
</dbReference>
<dbReference type="EMBL" id="WUBZ01000013">
    <property type="protein sequence ID" value="MWV54450.1"/>
    <property type="molecule type" value="Genomic_DNA"/>
</dbReference>
<dbReference type="SUPFAM" id="SSF141986">
    <property type="entry name" value="LD-carboxypeptidase A C-terminal domain-like"/>
    <property type="match status" value="1"/>
</dbReference>
<dbReference type="InterPro" id="IPR027461">
    <property type="entry name" value="Carboxypeptidase_A_C_sf"/>
</dbReference>
<dbReference type="PANTHER" id="PTHR30237">
    <property type="entry name" value="MURAMOYLTETRAPEPTIDE CARBOXYPEPTIDASE"/>
    <property type="match status" value="1"/>
</dbReference>
<organism evidence="11 12">
    <name type="scientific">Chlorobium phaeovibrioides</name>
    <dbReference type="NCBI Taxonomy" id="1094"/>
    <lineage>
        <taxon>Bacteria</taxon>
        <taxon>Pseudomonadati</taxon>
        <taxon>Chlorobiota</taxon>
        <taxon>Chlorobiia</taxon>
        <taxon>Chlorobiales</taxon>
        <taxon>Chlorobiaceae</taxon>
        <taxon>Chlorobium/Pelodictyon group</taxon>
        <taxon>Chlorobium</taxon>
    </lineage>
</organism>
<dbReference type="PIRSF" id="PIRSF028757">
    <property type="entry name" value="LD-carboxypeptidase"/>
    <property type="match status" value="1"/>
</dbReference>
<dbReference type="InterPro" id="IPR003507">
    <property type="entry name" value="S66_fam"/>
</dbReference>
<dbReference type="AlphaFoldDB" id="A0A432AV93"/>
<dbReference type="Proteomes" id="UP000327458">
    <property type="component" value="Unassembled WGS sequence"/>
</dbReference>
<comment type="caution">
    <text evidence="11">The sequence shown here is derived from an EMBL/GenBank/DDBJ whole genome shotgun (WGS) entry which is preliminary data.</text>
</comment>
<dbReference type="GO" id="GO:0004180">
    <property type="term" value="F:carboxypeptidase activity"/>
    <property type="evidence" value="ECO:0007669"/>
    <property type="project" value="UniProtKB-KW"/>
</dbReference>
<feature type="active site" description="Charge relay system" evidence="6">
    <location>
        <position position="211"/>
    </location>
</feature>
<protein>
    <submittedName>
        <fullName evidence="11">LD-carboxypeptidase</fullName>
    </submittedName>
</protein>
<dbReference type="EMBL" id="VMRG01000001">
    <property type="protein sequence ID" value="KAA6231690.1"/>
    <property type="molecule type" value="Genomic_DNA"/>
</dbReference>
<dbReference type="GO" id="GO:0008236">
    <property type="term" value="F:serine-type peptidase activity"/>
    <property type="evidence" value="ECO:0007669"/>
    <property type="project" value="UniProtKB-KW"/>
</dbReference>
<dbReference type="EMBL" id="RXYK01000006">
    <property type="protein sequence ID" value="RTY38143.1"/>
    <property type="molecule type" value="Genomic_DNA"/>
</dbReference>
<evidence type="ECO:0000313" key="13">
    <source>
        <dbReference type="Proteomes" id="UP000327458"/>
    </source>
</evidence>
<dbReference type="SUPFAM" id="SSF52317">
    <property type="entry name" value="Class I glutamine amidotransferase-like"/>
    <property type="match status" value="1"/>
</dbReference>
<evidence type="ECO:0000313" key="14">
    <source>
        <dbReference type="Proteomes" id="UP000489351"/>
    </source>
</evidence>
<sequence length="318" mass="33896">MHPTIPKALEKGDTIALVSPASHSAHPQRIGLATAYLESKGYRVQHAPHLNRIDTDPARADGEKLEDLHKLFSDPVVRAIVCLRGGAGSSRLLGQLDYSLIAANPKILVGYSDITALSLGIFAKTGLIGFSGPMAATELWQPTLYTEEHFWGILTDPEYAGSLQNHPSHHSTCIKPGRAEGPLIGGNLAVLASLVGTPYMPDLQGAILFLEDVNEPAYRIDRMLSHLANAGLLGGCRGMLLGAFSGEMTATEQEEARLNSIFTYYSRAMLSGGPVMQGLSYGHIRDLMTLPVGLTCSLEVAPGGSFSLQASSPAVLRP</sequence>
<dbReference type="Proteomes" id="UP000489351">
    <property type="component" value="Unassembled WGS sequence"/>
</dbReference>
<feature type="active site" description="Charge relay system" evidence="6">
    <location>
        <position position="283"/>
    </location>
</feature>
<dbReference type="Gene3D" id="3.50.30.60">
    <property type="entry name" value="LD-carboxypeptidase A C-terminal domain-like"/>
    <property type="match status" value="1"/>
</dbReference>
<feature type="active site" description="Nucleophile" evidence="6">
    <location>
        <position position="112"/>
    </location>
</feature>
<dbReference type="InterPro" id="IPR027478">
    <property type="entry name" value="LdcA_N"/>
</dbReference>
<keyword evidence="2 11" id="KW-0121">Carboxypeptidase</keyword>
<evidence type="ECO:0000256" key="6">
    <source>
        <dbReference type="PIRSR" id="PIRSR028757-1"/>
    </source>
</evidence>
<dbReference type="GO" id="GO:0006508">
    <property type="term" value="P:proteolysis"/>
    <property type="evidence" value="ECO:0007669"/>
    <property type="project" value="UniProtKB-KW"/>
</dbReference>
<dbReference type="Proteomes" id="UP000279908">
    <property type="component" value="Unassembled WGS sequence"/>
</dbReference>
<keyword evidence="3" id="KW-0645">Protease</keyword>
<feature type="domain" description="LD-carboxypeptidase N-terminal" evidence="7">
    <location>
        <begin position="15"/>
        <end position="132"/>
    </location>
</feature>
<evidence type="ECO:0000259" key="7">
    <source>
        <dbReference type="Pfam" id="PF02016"/>
    </source>
</evidence>
<evidence type="ECO:0000256" key="2">
    <source>
        <dbReference type="ARBA" id="ARBA00022645"/>
    </source>
</evidence>
<feature type="domain" description="LD-carboxypeptidase C-terminal" evidence="8">
    <location>
        <begin position="180"/>
        <end position="298"/>
    </location>
</feature>
<reference evidence="10 14" key="3">
    <citation type="submission" date="2019-11" db="EMBL/GenBank/DDBJ databases">
        <title>Green- and brown-colored morphotypes of Chlorobia in the stratified aquatic ecosystems of Kandalaksha Gulf (White Sea): A model for study of the accessory genome evolution.</title>
        <authorList>
            <person name="Grouzdev D.S."/>
        </authorList>
    </citation>
    <scope>NUCLEOTIDE SEQUENCE [LARGE SCALE GENOMIC DNA]</scope>
    <source>
        <strain evidence="10 14">ZM</strain>
    </source>
</reference>
<keyword evidence="4" id="KW-0378">Hydrolase</keyword>
<evidence type="ECO:0000256" key="4">
    <source>
        <dbReference type="ARBA" id="ARBA00022801"/>
    </source>
</evidence>
<evidence type="ECO:0000256" key="1">
    <source>
        <dbReference type="ARBA" id="ARBA00010233"/>
    </source>
</evidence>
<gene>
    <name evidence="11" type="ORF">EKD02_05445</name>
    <name evidence="9" type="ORF">FP507_00115</name>
    <name evidence="10" type="ORF">GJ685_05155</name>
</gene>
<dbReference type="Pfam" id="PF02016">
    <property type="entry name" value="Peptidase_S66"/>
    <property type="match status" value="1"/>
</dbReference>
<evidence type="ECO:0000313" key="11">
    <source>
        <dbReference type="EMBL" id="RTY38143.1"/>
    </source>
</evidence>
<proteinExistence type="inferred from homology"/>
<dbReference type="CDD" id="cd07025">
    <property type="entry name" value="Peptidase_S66"/>
    <property type="match status" value="1"/>
</dbReference>